<feature type="repeat" description="ANK" evidence="7">
    <location>
        <begin position="325"/>
        <end position="361"/>
    </location>
</feature>
<comment type="catalytic activity">
    <reaction evidence="8">
        <text>L-cysteinyl-[protein] + hexadecanoyl-CoA = S-hexadecanoyl-L-cysteinyl-[protein] + CoA</text>
        <dbReference type="Rhea" id="RHEA:36683"/>
        <dbReference type="Rhea" id="RHEA-COMP:10131"/>
        <dbReference type="Rhea" id="RHEA-COMP:11032"/>
        <dbReference type="ChEBI" id="CHEBI:29950"/>
        <dbReference type="ChEBI" id="CHEBI:57287"/>
        <dbReference type="ChEBI" id="CHEBI:57379"/>
        <dbReference type="ChEBI" id="CHEBI:74151"/>
        <dbReference type="EC" id="2.3.1.225"/>
    </reaction>
</comment>
<keyword evidence="8" id="KW-0808">Transferase</keyword>
<feature type="transmembrane region" description="Helical" evidence="8">
    <location>
        <begin position="535"/>
        <end position="555"/>
    </location>
</feature>
<feature type="transmembrane region" description="Helical" evidence="8">
    <location>
        <begin position="446"/>
        <end position="466"/>
    </location>
</feature>
<evidence type="ECO:0000256" key="6">
    <source>
        <dbReference type="ARBA" id="ARBA00023136"/>
    </source>
</evidence>
<evidence type="ECO:0000256" key="2">
    <source>
        <dbReference type="ARBA" id="ARBA00022692"/>
    </source>
</evidence>
<keyword evidence="12" id="KW-1185">Reference proteome</keyword>
<evidence type="ECO:0000256" key="3">
    <source>
        <dbReference type="ARBA" id="ARBA00022737"/>
    </source>
</evidence>
<dbReference type="Pfam" id="PF01529">
    <property type="entry name" value="DHHC"/>
    <property type="match status" value="1"/>
</dbReference>
<sequence>MIDDKSDLRSSLIDSAIQENQVLFTFEGNNAAHIDHSTSINHTFVKRPQSSQYSESSQESEGEDMDNPVRLASVVTQTVNIDSLTGIQGQASASIIQGQSNNKKMSREDERQLFQSVKYFDIKQCEKILSNLNQRQACEIVNVIDPISGRSLLHLAVIENSSHILDFLINYTRRILTQYLKQKFIKENQKINKSNQALSEEQISLIKKKVRDTLALWVNLKMLNSDGFTALHYASFNGNKKIIDLLIANGANIHAKNNQGLGMMHLAAQNDMAYTLTYFVKMGLNVNDKDKEQSTPLHWAAFRQQPTSMYYLLGWAPDLNSQDAKGNTPLHIAAEFADKWHDLRSIKELLMKGADRNIVNHNGEMPIDLMEKSVKDEDIKAEMRLLLKNPTMIYCTGVLALCCVRQPLRKQHRNRNTMMVYIGAMTYTFLAMLLFILPYIPNDETLVKAILWLFAISNMLFVWTCNKDPGYIQKPKSVSFLKLVDKLDPNSLCPTCEVMCTIESRHCFICNRCVEGFDHHCQWVNNCIGQNNHNVFLCFVTTLDIYIITVLYTLISFATLDLTPELIKYQKENGFLSFLIFWDEHEYSSDSIEFLYGFKLVLVLLFCLTFFASVSFLIYAQVQGIMETRQRRLRQAINIDGGGDMTQRLLEDLESRRSSISSTFSERMWSRAFSQLGNEQVEGASQWEQFETVYDSQQSNRKKSKAKIAKPLTEISTLSRPLTKRFGWALGCCGETGGHGKVTDLSEMTFKTTQGRVEEGPQAVDINERQLVQNTSPAGSMIERINNIEEEELVTQHTMQNGETMQTCQDDQGNIIQLDGDNSDVYQN</sequence>
<evidence type="ECO:0000256" key="4">
    <source>
        <dbReference type="ARBA" id="ARBA00022989"/>
    </source>
</evidence>
<keyword evidence="5 7" id="KW-0040">ANK repeat</keyword>
<dbReference type="SMART" id="SM00248">
    <property type="entry name" value="ANK"/>
    <property type="match status" value="5"/>
</dbReference>
<dbReference type="PROSITE" id="PS50216">
    <property type="entry name" value="DHHC"/>
    <property type="match status" value="1"/>
</dbReference>
<comment type="caution">
    <text evidence="11">The sequence shown here is derived from an EMBL/GenBank/DDBJ whole genome shotgun (WGS) entry which is preliminary data.</text>
</comment>
<name>A0A8J8P3E7_HALGN</name>
<dbReference type="SUPFAM" id="SSF48403">
    <property type="entry name" value="Ankyrin repeat"/>
    <property type="match status" value="1"/>
</dbReference>
<evidence type="ECO:0000313" key="11">
    <source>
        <dbReference type="EMBL" id="TNV85074.1"/>
    </source>
</evidence>
<dbReference type="PROSITE" id="PS50088">
    <property type="entry name" value="ANK_REPEAT"/>
    <property type="match status" value="2"/>
</dbReference>
<evidence type="ECO:0000259" key="10">
    <source>
        <dbReference type="Pfam" id="PF01529"/>
    </source>
</evidence>
<dbReference type="OrthoDB" id="163438at2759"/>
<proteinExistence type="inferred from homology"/>
<accession>A0A8J8P3E7</accession>
<reference evidence="11" key="1">
    <citation type="submission" date="2019-06" db="EMBL/GenBank/DDBJ databases">
        <authorList>
            <person name="Zheng W."/>
        </authorList>
    </citation>
    <scope>NUCLEOTIDE SEQUENCE</scope>
    <source>
        <strain evidence="11">QDHG01</strain>
    </source>
</reference>
<dbReference type="EC" id="2.3.1.225" evidence="8"/>
<evidence type="ECO:0000256" key="5">
    <source>
        <dbReference type="ARBA" id="ARBA00023043"/>
    </source>
</evidence>
<feature type="domain" description="Palmitoyltransferase DHHC" evidence="10">
    <location>
        <begin position="489"/>
        <end position="626"/>
    </location>
</feature>
<gene>
    <name evidence="11" type="ORF">FGO68_gene2476</name>
</gene>
<dbReference type="Pfam" id="PF00023">
    <property type="entry name" value="Ank"/>
    <property type="match status" value="1"/>
</dbReference>
<dbReference type="Pfam" id="PF12796">
    <property type="entry name" value="Ank_2"/>
    <property type="match status" value="1"/>
</dbReference>
<dbReference type="Gene3D" id="1.25.40.20">
    <property type="entry name" value="Ankyrin repeat-containing domain"/>
    <property type="match status" value="2"/>
</dbReference>
<dbReference type="PANTHER" id="PTHR24161:SF85">
    <property type="entry name" value="PALMITOYLTRANSFERASE HIP14"/>
    <property type="match status" value="1"/>
</dbReference>
<feature type="transmembrane region" description="Helical" evidence="8">
    <location>
        <begin position="391"/>
        <end position="408"/>
    </location>
</feature>
<dbReference type="GO" id="GO:0019706">
    <property type="term" value="F:protein-cysteine S-palmitoyltransferase activity"/>
    <property type="evidence" value="ECO:0007669"/>
    <property type="project" value="UniProtKB-EC"/>
</dbReference>
<keyword evidence="4 8" id="KW-1133">Transmembrane helix</keyword>
<protein>
    <recommendedName>
        <fullName evidence="8">Palmitoyltransferase</fullName>
        <ecNumber evidence="8">2.3.1.225</ecNumber>
    </recommendedName>
</protein>
<dbReference type="PROSITE" id="PS50297">
    <property type="entry name" value="ANK_REP_REGION"/>
    <property type="match status" value="2"/>
</dbReference>
<evidence type="ECO:0000256" key="1">
    <source>
        <dbReference type="ARBA" id="ARBA00004141"/>
    </source>
</evidence>
<comment type="domain">
    <text evidence="8">The DHHC domain is required for palmitoyltransferase activity.</text>
</comment>
<dbReference type="InterPro" id="IPR036770">
    <property type="entry name" value="Ankyrin_rpt-contain_sf"/>
</dbReference>
<evidence type="ECO:0000313" key="12">
    <source>
        <dbReference type="Proteomes" id="UP000785679"/>
    </source>
</evidence>
<comment type="subcellular location">
    <subcellularLocation>
        <location evidence="1">Membrane</location>
        <topology evidence="1">Multi-pass membrane protein</topology>
    </subcellularLocation>
</comment>
<dbReference type="PANTHER" id="PTHR24161">
    <property type="entry name" value="ANK_REP_REGION DOMAIN-CONTAINING PROTEIN-RELATED"/>
    <property type="match status" value="1"/>
</dbReference>
<keyword evidence="2 8" id="KW-0812">Transmembrane</keyword>
<keyword evidence="8" id="KW-0012">Acyltransferase</keyword>
<comment type="similarity">
    <text evidence="8">Belongs to the DHHC palmitoyltransferase family.</text>
</comment>
<feature type="region of interest" description="Disordered" evidence="9">
    <location>
        <begin position="43"/>
        <end position="66"/>
    </location>
</feature>
<dbReference type="InterPro" id="IPR002110">
    <property type="entry name" value="Ankyrin_rpt"/>
</dbReference>
<evidence type="ECO:0000256" key="7">
    <source>
        <dbReference type="PROSITE-ProRule" id="PRU00023"/>
    </source>
</evidence>
<evidence type="ECO:0000256" key="8">
    <source>
        <dbReference type="RuleBase" id="RU079119"/>
    </source>
</evidence>
<feature type="repeat" description="ANK" evidence="7">
    <location>
        <begin position="226"/>
        <end position="258"/>
    </location>
</feature>
<evidence type="ECO:0000256" key="9">
    <source>
        <dbReference type="SAM" id="MobiDB-lite"/>
    </source>
</evidence>
<dbReference type="GO" id="GO:0016020">
    <property type="term" value="C:membrane"/>
    <property type="evidence" value="ECO:0007669"/>
    <property type="project" value="UniProtKB-SubCell"/>
</dbReference>
<keyword evidence="3" id="KW-0677">Repeat</keyword>
<feature type="transmembrane region" description="Helical" evidence="8">
    <location>
        <begin position="420"/>
        <end position="440"/>
    </location>
</feature>
<dbReference type="AlphaFoldDB" id="A0A8J8P3E7"/>
<feature type="transmembrane region" description="Helical" evidence="8">
    <location>
        <begin position="600"/>
        <end position="622"/>
    </location>
</feature>
<keyword evidence="6 8" id="KW-0472">Membrane</keyword>
<dbReference type="InterPro" id="IPR001594">
    <property type="entry name" value="Palmitoyltrfase_DHHC"/>
</dbReference>
<organism evidence="11 12">
    <name type="scientific">Halteria grandinella</name>
    <dbReference type="NCBI Taxonomy" id="5974"/>
    <lineage>
        <taxon>Eukaryota</taxon>
        <taxon>Sar</taxon>
        <taxon>Alveolata</taxon>
        <taxon>Ciliophora</taxon>
        <taxon>Intramacronucleata</taxon>
        <taxon>Spirotrichea</taxon>
        <taxon>Stichotrichia</taxon>
        <taxon>Sporadotrichida</taxon>
        <taxon>Halteriidae</taxon>
        <taxon>Halteria</taxon>
    </lineage>
</organism>
<dbReference type="EMBL" id="RRYP01002177">
    <property type="protein sequence ID" value="TNV85074.1"/>
    <property type="molecule type" value="Genomic_DNA"/>
</dbReference>
<dbReference type="Proteomes" id="UP000785679">
    <property type="component" value="Unassembled WGS sequence"/>
</dbReference>